<evidence type="ECO:0000313" key="4">
    <source>
        <dbReference type="EMBL" id="STU67291.1"/>
    </source>
</evidence>
<dbReference type="EMBL" id="UGLW01000003">
    <property type="protein sequence ID" value="STU67291.1"/>
    <property type="molecule type" value="Genomic_DNA"/>
</dbReference>
<proteinExistence type="predicted"/>
<reference evidence="4 5" key="1">
    <citation type="submission" date="2018-06" db="EMBL/GenBank/DDBJ databases">
        <authorList>
            <consortium name="Pathogen Informatics"/>
            <person name="Doyle S."/>
        </authorList>
    </citation>
    <scope>NUCLEOTIDE SEQUENCE [LARGE SCALE GENOMIC DNA]</scope>
    <source>
        <strain evidence="4 5">NCTC10313</strain>
    </source>
</reference>
<evidence type="ECO:0000256" key="1">
    <source>
        <dbReference type="ARBA" id="ARBA00004328"/>
    </source>
</evidence>
<keyword evidence="3" id="KW-0231">Viral genome packaging</keyword>
<dbReference type="Proteomes" id="UP000254487">
    <property type="component" value="Unassembled WGS sequence"/>
</dbReference>
<evidence type="ECO:0000313" key="5">
    <source>
        <dbReference type="Proteomes" id="UP000254487"/>
    </source>
</evidence>
<dbReference type="Pfam" id="PF12236">
    <property type="entry name" value="Head-tail_con"/>
    <property type="match status" value="1"/>
</dbReference>
<sequence>MTLAEQKRQTINDGFFITLFQILVDNPQMTATEAMLRAQEKGQLLAPTAGRIQAEFLGDSDPARN</sequence>
<evidence type="ECO:0000256" key="3">
    <source>
        <dbReference type="ARBA" id="ARBA00023219"/>
    </source>
</evidence>
<gene>
    <name evidence="4" type="ORF">NCTC10313_02735</name>
</gene>
<name>A0A377ZDS4_KLEPO</name>
<organism evidence="4 5">
    <name type="scientific">Klebsiella pneumoniae subsp. ozaenae</name>
    <dbReference type="NCBI Taxonomy" id="574"/>
    <lineage>
        <taxon>Bacteria</taxon>
        <taxon>Pseudomonadati</taxon>
        <taxon>Pseudomonadota</taxon>
        <taxon>Gammaproteobacteria</taxon>
        <taxon>Enterobacterales</taxon>
        <taxon>Enterobacteriaceae</taxon>
        <taxon>Klebsiella/Raoultella group</taxon>
        <taxon>Klebsiella</taxon>
        <taxon>Klebsiella pneumoniae complex</taxon>
    </lineage>
</organism>
<accession>A0A377ZDS4</accession>
<dbReference type="AlphaFoldDB" id="A0A377ZDS4"/>
<protein>
    <submittedName>
        <fullName evidence="4">Bacteriophage head to tail connecting protein</fullName>
    </submittedName>
</protein>
<dbReference type="InterPro" id="IPR020991">
    <property type="entry name" value="Connector_podovirus"/>
</dbReference>
<keyword evidence="2" id="KW-1188">Viral release from host cell</keyword>
<comment type="subcellular location">
    <subcellularLocation>
        <location evidence="1">Virion</location>
    </subcellularLocation>
</comment>
<evidence type="ECO:0000256" key="2">
    <source>
        <dbReference type="ARBA" id="ARBA00022612"/>
    </source>
</evidence>